<keyword evidence="4 7" id="KW-0812">Transmembrane</keyword>
<feature type="domain" description="ABC transmembrane type-1" evidence="8">
    <location>
        <begin position="1"/>
        <end position="83"/>
    </location>
</feature>
<dbReference type="PANTHER" id="PTHR43744">
    <property type="entry name" value="ABC TRANSPORTER PERMEASE PROTEIN MG189-RELATED-RELATED"/>
    <property type="match status" value="1"/>
</dbReference>
<keyword evidence="2 7" id="KW-0813">Transport</keyword>
<dbReference type="PANTHER" id="PTHR43744:SF8">
    <property type="entry name" value="SN-GLYCEROL-3-PHOSPHATE TRANSPORT SYSTEM PERMEASE PROTEIN UGPE"/>
    <property type="match status" value="1"/>
</dbReference>
<protein>
    <submittedName>
        <fullName evidence="9">ABC transporter permease subunit</fullName>
    </submittedName>
</protein>
<reference evidence="9 10" key="1">
    <citation type="submission" date="2019-11" db="EMBL/GenBank/DDBJ databases">
        <authorList>
            <person name="Li X.-J."/>
            <person name="Feng X.-M."/>
        </authorList>
    </citation>
    <scope>NUCLEOTIDE SEQUENCE [LARGE SCALE GENOMIC DNA]</scope>
    <source>
        <strain evidence="9 10">XMNu-373</strain>
    </source>
</reference>
<dbReference type="Gene3D" id="1.10.3720.10">
    <property type="entry name" value="MetI-like"/>
    <property type="match status" value="1"/>
</dbReference>
<dbReference type="InterPro" id="IPR035906">
    <property type="entry name" value="MetI-like_sf"/>
</dbReference>
<evidence type="ECO:0000256" key="4">
    <source>
        <dbReference type="ARBA" id="ARBA00022692"/>
    </source>
</evidence>
<feature type="transmembrane region" description="Helical" evidence="7">
    <location>
        <begin position="7"/>
        <end position="28"/>
    </location>
</feature>
<evidence type="ECO:0000259" key="8">
    <source>
        <dbReference type="PROSITE" id="PS50928"/>
    </source>
</evidence>
<dbReference type="GO" id="GO:0005886">
    <property type="term" value="C:plasma membrane"/>
    <property type="evidence" value="ECO:0007669"/>
    <property type="project" value="UniProtKB-SubCell"/>
</dbReference>
<organism evidence="9 10">
    <name type="scientific">Phytoactinopolyspora mesophila</name>
    <dbReference type="NCBI Taxonomy" id="2650750"/>
    <lineage>
        <taxon>Bacteria</taxon>
        <taxon>Bacillati</taxon>
        <taxon>Actinomycetota</taxon>
        <taxon>Actinomycetes</taxon>
        <taxon>Jiangellales</taxon>
        <taxon>Jiangellaceae</taxon>
        <taxon>Phytoactinopolyspora</taxon>
    </lineage>
</organism>
<dbReference type="Proteomes" id="UP000460435">
    <property type="component" value="Unassembled WGS sequence"/>
</dbReference>
<dbReference type="GO" id="GO:0055085">
    <property type="term" value="P:transmembrane transport"/>
    <property type="evidence" value="ECO:0007669"/>
    <property type="project" value="InterPro"/>
</dbReference>
<keyword evidence="6 7" id="KW-0472">Membrane</keyword>
<evidence type="ECO:0000256" key="1">
    <source>
        <dbReference type="ARBA" id="ARBA00004651"/>
    </source>
</evidence>
<feature type="transmembrane region" description="Helical" evidence="7">
    <location>
        <begin position="62"/>
        <end position="83"/>
    </location>
</feature>
<proteinExistence type="inferred from homology"/>
<evidence type="ECO:0000256" key="7">
    <source>
        <dbReference type="RuleBase" id="RU363032"/>
    </source>
</evidence>
<comment type="caution">
    <text evidence="9">The sequence shown here is derived from an EMBL/GenBank/DDBJ whole genome shotgun (WGS) entry which is preliminary data.</text>
</comment>
<dbReference type="Pfam" id="PF00528">
    <property type="entry name" value="BPD_transp_1"/>
    <property type="match status" value="1"/>
</dbReference>
<dbReference type="EMBL" id="WLZY01000002">
    <property type="protein sequence ID" value="NDL57271.1"/>
    <property type="molecule type" value="Genomic_DNA"/>
</dbReference>
<name>A0A7K3M1U6_9ACTN</name>
<dbReference type="AlphaFoldDB" id="A0A7K3M1U6"/>
<keyword evidence="10" id="KW-1185">Reference proteome</keyword>
<evidence type="ECO:0000313" key="9">
    <source>
        <dbReference type="EMBL" id="NDL57271.1"/>
    </source>
</evidence>
<evidence type="ECO:0000256" key="2">
    <source>
        <dbReference type="ARBA" id="ARBA00022448"/>
    </source>
</evidence>
<evidence type="ECO:0000256" key="6">
    <source>
        <dbReference type="ARBA" id="ARBA00023136"/>
    </source>
</evidence>
<sequence length="98" mass="10348">MRTLVSVILPLTKPGLVAVGLYAFILAWNDYQYALIMTSSSSTRTVQIGIAQVLESMGAQNWGGILAAGVLAVVPVVVLFALAQRYLIQGLSAGAVRN</sequence>
<gene>
    <name evidence="9" type="ORF">F7O44_09335</name>
</gene>
<evidence type="ECO:0000313" key="10">
    <source>
        <dbReference type="Proteomes" id="UP000460435"/>
    </source>
</evidence>
<comment type="subcellular location">
    <subcellularLocation>
        <location evidence="1 7">Cell membrane</location>
        <topology evidence="1 7">Multi-pass membrane protein</topology>
    </subcellularLocation>
</comment>
<accession>A0A7K3M1U6</accession>
<comment type="similarity">
    <text evidence="7">Belongs to the binding-protein-dependent transport system permease family.</text>
</comment>
<dbReference type="InterPro" id="IPR000515">
    <property type="entry name" value="MetI-like"/>
</dbReference>
<evidence type="ECO:0000256" key="5">
    <source>
        <dbReference type="ARBA" id="ARBA00022989"/>
    </source>
</evidence>
<evidence type="ECO:0000256" key="3">
    <source>
        <dbReference type="ARBA" id="ARBA00022475"/>
    </source>
</evidence>
<keyword evidence="5 7" id="KW-1133">Transmembrane helix</keyword>
<dbReference type="PROSITE" id="PS50928">
    <property type="entry name" value="ABC_TM1"/>
    <property type="match status" value="1"/>
</dbReference>
<keyword evidence="3" id="KW-1003">Cell membrane</keyword>
<dbReference type="SUPFAM" id="SSF161098">
    <property type="entry name" value="MetI-like"/>
    <property type="match status" value="1"/>
</dbReference>